<feature type="chain" id="PRO_5009678422" description="DUF4124 domain-containing protein" evidence="1">
    <location>
        <begin position="18"/>
        <end position="437"/>
    </location>
</feature>
<dbReference type="EMBL" id="FPKR01000002">
    <property type="protein sequence ID" value="SFZ72416.1"/>
    <property type="molecule type" value="Genomic_DNA"/>
</dbReference>
<dbReference type="InterPro" id="IPR025392">
    <property type="entry name" value="DUF4124"/>
</dbReference>
<evidence type="ECO:0000313" key="3">
    <source>
        <dbReference type="EMBL" id="SFZ72416.1"/>
    </source>
</evidence>
<dbReference type="AlphaFoldDB" id="A0A1K2H7C1"/>
<protein>
    <recommendedName>
        <fullName evidence="2">DUF4124 domain-containing protein</fullName>
    </recommendedName>
</protein>
<evidence type="ECO:0000259" key="2">
    <source>
        <dbReference type="Pfam" id="PF13511"/>
    </source>
</evidence>
<reference evidence="3 4" key="1">
    <citation type="submission" date="2016-11" db="EMBL/GenBank/DDBJ databases">
        <authorList>
            <person name="Jaros S."/>
            <person name="Januszkiewicz K."/>
            <person name="Wedrychowicz H."/>
        </authorList>
    </citation>
    <scope>NUCLEOTIDE SEQUENCE [LARGE SCALE GENOMIC DNA]</scope>
    <source>
        <strain evidence="3 4">DSM 18899</strain>
    </source>
</reference>
<proteinExistence type="predicted"/>
<dbReference type="RefSeq" id="WP_072427162.1">
    <property type="nucleotide sequence ID" value="NZ_FPKR01000002.1"/>
</dbReference>
<dbReference type="Proteomes" id="UP000186513">
    <property type="component" value="Unassembled WGS sequence"/>
</dbReference>
<dbReference type="OrthoDB" id="8904499at2"/>
<name>A0A1K2H7C1_9NEIS</name>
<keyword evidence="4" id="KW-1185">Reference proteome</keyword>
<accession>A0A1K2H7C1</accession>
<evidence type="ECO:0000313" key="4">
    <source>
        <dbReference type="Proteomes" id="UP000186513"/>
    </source>
</evidence>
<organism evidence="3 4">
    <name type="scientific">Chitinimonas taiwanensis DSM 18899</name>
    <dbReference type="NCBI Taxonomy" id="1121279"/>
    <lineage>
        <taxon>Bacteria</taxon>
        <taxon>Pseudomonadati</taxon>
        <taxon>Pseudomonadota</taxon>
        <taxon>Betaproteobacteria</taxon>
        <taxon>Neisseriales</taxon>
        <taxon>Chitinibacteraceae</taxon>
        <taxon>Chitinimonas</taxon>
    </lineage>
</organism>
<keyword evidence="1" id="KW-0732">Signal</keyword>
<feature type="signal peptide" evidence="1">
    <location>
        <begin position="1"/>
        <end position="17"/>
    </location>
</feature>
<dbReference type="Pfam" id="PF13511">
    <property type="entry name" value="DUF4124"/>
    <property type="match status" value="1"/>
</dbReference>
<sequence length="437" mass="48259">MRLLILLLPLLALPASATVYQCLHKGEISYQDNPCPGATPPLKSPPSKAATRSDTLADIALPEPSIPPGPPRALAAGAEIVLVSGYESETRQVRVDLDRPGKRVLLVLSSYHAIDWLVVPSARTQLSAVLYSKTASDGEASVKAGKAARYPVTLPYSYEADNKHFVQILAHLNGWFGRSSVDSFHGAYSLARQVSIRQPDAPNPMLTLQGPAAQNLPSQLEFGLWNTEQQLEPWTVNGPHSGRKQGYRDIGLQTWDETGKVMYTLENDQLVRSERRSGKRESFALPGTFPRLSWPTALAYDTRRHIVTLSSLGGEGLLYRFNARSGKWLDYRSLDNLDLNALSYDAKADRYMGWSSEGSLVFLSHACQLQTTRRILDQLSGFGRGYDRGNESMPRLALYASSPEVALVRIEAGVVEQVWHYNFNSGKATLSYSARQP</sequence>
<gene>
    <name evidence="3" type="ORF">SAMN02745887_00622</name>
</gene>
<feature type="domain" description="DUF4124" evidence="2">
    <location>
        <begin position="6"/>
        <end position="40"/>
    </location>
</feature>
<evidence type="ECO:0000256" key="1">
    <source>
        <dbReference type="SAM" id="SignalP"/>
    </source>
</evidence>